<proteinExistence type="inferred from homology"/>
<accession>A0A955RLG0</accession>
<dbReference type="Pfam" id="PF00293">
    <property type="entry name" value="NUDIX"/>
    <property type="match status" value="1"/>
</dbReference>
<comment type="cofactor">
    <cofactor evidence="1">
        <name>Mg(2+)</name>
        <dbReference type="ChEBI" id="CHEBI:18420"/>
    </cofactor>
</comment>
<dbReference type="AlphaFoldDB" id="A0A955RLG0"/>
<evidence type="ECO:0000256" key="3">
    <source>
        <dbReference type="RuleBase" id="RU003476"/>
    </source>
</evidence>
<comment type="similarity">
    <text evidence="3">Belongs to the Nudix hydrolase family.</text>
</comment>
<dbReference type="InterPro" id="IPR015797">
    <property type="entry name" value="NUDIX_hydrolase-like_dom_sf"/>
</dbReference>
<feature type="domain" description="Nudix hydrolase" evidence="4">
    <location>
        <begin position="1"/>
        <end position="132"/>
    </location>
</feature>
<evidence type="ECO:0000313" key="5">
    <source>
        <dbReference type="EMBL" id="MCA9386278.1"/>
    </source>
</evidence>
<gene>
    <name evidence="5" type="ORF">KC717_06560</name>
</gene>
<reference evidence="5" key="2">
    <citation type="journal article" date="2021" name="Microbiome">
        <title>Successional dynamics and alternative stable states in a saline activated sludge microbial community over 9 years.</title>
        <authorList>
            <person name="Wang Y."/>
            <person name="Ye J."/>
            <person name="Ju F."/>
            <person name="Liu L."/>
            <person name="Boyd J.A."/>
            <person name="Deng Y."/>
            <person name="Parks D.H."/>
            <person name="Jiang X."/>
            <person name="Yin X."/>
            <person name="Woodcroft B.J."/>
            <person name="Tyson G.W."/>
            <person name="Hugenholtz P."/>
            <person name="Polz M.F."/>
            <person name="Zhang T."/>
        </authorList>
    </citation>
    <scope>NUCLEOTIDE SEQUENCE</scope>
    <source>
        <strain evidence="5">HKST-UBA11</strain>
    </source>
</reference>
<sequence>MKIGVLCYICRGDEVLLLHRNKKEKDVHQGKWIGVGGKLEPGESPEQTVVREVKEETGLEVKSMRFAGMFTAPKTDNEHDDDWYGFVFRVDEFSGELIEECPEGDLEWVHKDKFDDLPMWAGDRNMLTWIHNEGFFSYLVACDTTNTLTLDRVSWY</sequence>
<evidence type="ECO:0000313" key="6">
    <source>
        <dbReference type="Proteomes" id="UP000754563"/>
    </source>
</evidence>
<dbReference type="PROSITE" id="PS51462">
    <property type="entry name" value="NUDIX"/>
    <property type="match status" value="1"/>
</dbReference>
<dbReference type="GO" id="GO:0006281">
    <property type="term" value="P:DNA repair"/>
    <property type="evidence" value="ECO:0007669"/>
    <property type="project" value="InterPro"/>
</dbReference>
<dbReference type="PRINTS" id="PR01402">
    <property type="entry name" value="MUTATORMUTX"/>
</dbReference>
<dbReference type="InterPro" id="IPR020084">
    <property type="entry name" value="NUDIX_hydrolase_CS"/>
</dbReference>
<protein>
    <submittedName>
        <fullName evidence="5">8-oxo-dGTP diphosphatase</fullName>
    </submittedName>
</protein>
<dbReference type="CDD" id="cd18886">
    <property type="entry name" value="NUDIX_MutT_Nudt1"/>
    <property type="match status" value="1"/>
</dbReference>
<dbReference type="PANTHER" id="PTHR43046">
    <property type="entry name" value="GDP-MANNOSE MANNOSYL HYDROLASE"/>
    <property type="match status" value="1"/>
</dbReference>
<evidence type="ECO:0000256" key="1">
    <source>
        <dbReference type="ARBA" id="ARBA00001946"/>
    </source>
</evidence>
<keyword evidence="2 3" id="KW-0378">Hydrolase</keyword>
<organism evidence="5 6">
    <name type="scientific">Candidatus Dojkabacteria bacterium</name>
    <dbReference type="NCBI Taxonomy" id="2099670"/>
    <lineage>
        <taxon>Bacteria</taxon>
        <taxon>Candidatus Dojkabacteria</taxon>
    </lineage>
</organism>
<dbReference type="InterPro" id="IPR003562">
    <property type="entry name" value="Mutator_MutX_prot"/>
</dbReference>
<dbReference type="GO" id="GO:0008413">
    <property type="term" value="F:8-oxo-7,8-dihydroguanosine triphosphate pyrophosphatase activity"/>
    <property type="evidence" value="ECO:0007669"/>
    <property type="project" value="InterPro"/>
</dbReference>
<dbReference type="PANTHER" id="PTHR43046:SF2">
    <property type="entry name" value="8-OXO-DGTP DIPHOSPHATASE-RELATED"/>
    <property type="match status" value="1"/>
</dbReference>
<reference evidence="5" key="1">
    <citation type="submission" date="2020-04" db="EMBL/GenBank/DDBJ databases">
        <authorList>
            <person name="Zhang T."/>
        </authorList>
    </citation>
    <scope>NUCLEOTIDE SEQUENCE</scope>
    <source>
        <strain evidence="5">HKST-UBA11</strain>
    </source>
</reference>
<dbReference type="InterPro" id="IPR000086">
    <property type="entry name" value="NUDIX_hydrolase_dom"/>
</dbReference>
<evidence type="ECO:0000259" key="4">
    <source>
        <dbReference type="PROSITE" id="PS51462"/>
    </source>
</evidence>
<evidence type="ECO:0000256" key="2">
    <source>
        <dbReference type="ARBA" id="ARBA00022801"/>
    </source>
</evidence>
<dbReference type="Gene3D" id="3.90.79.10">
    <property type="entry name" value="Nucleoside Triphosphate Pyrophosphohydrolase"/>
    <property type="match status" value="1"/>
</dbReference>
<dbReference type="Proteomes" id="UP000754563">
    <property type="component" value="Unassembled WGS sequence"/>
</dbReference>
<dbReference type="EMBL" id="JAGQLH010000114">
    <property type="protein sequence ID" value="MCA9386278.1"/>
    <property type="molecule type" value="Genomic_DNA"/>
</dbReference>
<dbReference type="SUPFAM" id="SSF55811">
    <property type="entry name" value="Nudix"/>
    <property type="match status" value="1"/>
</dbReference>
<dbReference type="InterPro" id="IPR020476">
    <property type="entry name" value="Nudix_hydrolase"/>
</dbReference>
<comment type="caution">
    <text evidence="5">The sequence shown here is derived from an EMBL/GenBank/DDBJ whole genome shotgun (WGS) entry which is preliminary data.</text>
</comment>
<dbReference type="PROSITE" id="PS00893">
    <property type="entry name" value="NUDIX_BOX"/>
    <property type="match status" value="1"/>
</dbReference>
<dbReference type="PRINTS" id="PR00502">
    <property type="entry name" value="NUDIXFAMILY"/>
</dbReference>
<name>A0A955RLG0_9BACT</name>